<accession>A0A0T5NVH5</accession>
<reference evidence="2 3" key="1">
    <citation type="submission" date="2015-04" db="EMBL/GenBank/DDBJ databases">
        <title>The draft genome sequence of Roseovarius sp.R12b.</title>
        <authorList>
            <person name="Li G."/>
            <person name="Lai Q."/>
            <person name="Shao Z."/>
            <person name="Yan P."/>
        </authorList>
    </citation>
    <scope>NUCLEOTIDE SEQUENCE [LARGE SCALE GENOMIC DNA]</scope>
    <source>
        <strain evidence="2 3">R12B</strain>
    </source>
</reference>
<protein>
    <recommendedName>
        <fullName evidence="4">Glycosyl transferase family 2</fullName>
    </recommendedName>
</protein>
<gene>
    <name evidence="2" type="ORF">XM53_11160</name>
</gene>
<sequence>MAEQDSSADDTPAVPRWFDELRPGGEGEGFMERHLRHSLMFVRRPVNRLLVTFDNLSNVNDTSPDREPWAFKFARDTNVSHLGVMAHVADWYRDAELIARFEKLRDDGFFDGYDRVVFAGVSMGGYAAIAFGSLVPGAHVMSVNPQSTLDTRLVPWETRYEGGRRQDWTLPLSDAAELTGGLGRVNIFYDPYHALDKQHVKRFEGDNIRVFNCRYSVHKTAVFLRKIDALKPVMHSVLFDELTEAEFYRLYRGRRNLPWFKGSVAAYFKEKGRDELADRFAMAFRKRLRAKARREARADETQKPDAPTPDAASAEAEKRDQPETQTVAVKVIPSPPNLGPRKNDRCGIVTTMKNEGPFMLEWLAYHRAIGFTDFLIYTNDCDDGTNRIGMRLEELGLAKHIDNKIKKGGSPQRSALRRTLKEDFYKECDWVICADCDEFLNVRVGDRRLPDLFEATGEADAISLCWKIFGRGDKVAYEDRLVTEQFTWSAPEDYRDKYRALGLKTMFRPGRGATRFGVHRPKFDDGRPVEFIWKDGGGQLMPEAYYTTGWSAYGGFRHDYARLHHYSVRSIDSFLVKRDRGRTNHVDRDQGVAYWADMNLSIVEDRSLLPTVDRTRAEFDRLLQDDKLALLHAEACAWHKAKIATLKSNGEWAAFHALLTQINQPGQDPKECVALLKEHAAE</sequence>
<keyword evidence="3" id="KW-1185">Reference proteome</keyword>
<evidence type="ECO:0000256" key="1">
    <source>
        <dbReference type="SAM" id="MobiDB-lite"/>
    </source>
</evidence>
<proteinExistence type="predicted"/>
<dbReference type="AlphaFoldDB" id="A0A0T5NVH5"/>
<evidence type="ECO:0000313" key="3">
    <source>
        <dbReference type="Proteomes" id="UP000051295"/>
    </source>
</evidence>
<name>A0A0T5NVH5_9RHOB</name>
<dbReference type="STRING" id="1641875.XM53_11160"/>
<dbReference type="PATRIC" id="fig|1641875.4.peg.4650"/>
<evidence type="ECO:0008006" key="4">
    <source>
        <dbReference type="Google" id="ProtNLM"/>
    </source>
</evidence>
<dbReference type="RefSeq" id="WP_057793272.1">
    <property type="nucleotide sequence ID" value="NZ_LAXJ01000009.1"/>
</dbReference>
<dbReference type="Proteomes" id="UP000051295">
    <property type="component" value="Unassembled WGS sequence"/>
</dbReference>
<dbReference type="InterPro" id="IPR029058">
    <property type="entry name" value="AB_hydrolase_fold"/>
</dbReference>
<comment type="caution">
    <text evidence="2">The sequence shown here is derived from an EMBL/GenBank/DDBJ whole genome shotgun (WGS) entry which is preliminary data.</text>
</comment>
<feature type="compositionally biased region" description="Basic and acidic residues" evidence="1">
    <location>
        <begin position="293"/>
        <end position="303"/>
    </location>
</feature>
<evidence type="ECO:0000313" key="2">
    <source>
        <dbReference type="EMBL" id="KRS12623.1"/>
    </source>
</evidence>
<dbReference type="EMBL" id="LAXJ01000009">
    <property type="protein sequence ID" value="KRS12623.1"/>
    <property type="molecule type" value="Genomic_DNA"/>
</dbReference>
<organism evidence="2 3">
    <name type="scientific">Roseovarius atlanticus</name>
    <dbReference type="NCBI Taxonomy" id="1641875"/>
    <lineage>
        <taxon>Bacteria</taxon>
        <taxon>Pseudomonadati</taxon>
        <taxon>Pseudomonadota</taxon>
        <taxon>Alphaproteobacteria</taxon>
        <taxon>Rhodobacterales</taxon>
        <taxon>Roseobacteraceae</taxon>
        <taxon>Roseovarius</taxon>
    </lineage>
</organism>
<dbReference type="Pfam" id="PF13704">
    <property type="entry name" value="Glyco_tranf_2_4"/>
    <property type="match status" value="1"/>
</dbReference>
<dbReference type="OrthoDB" id="4964299at2"/>
<dbReference type="SUPFAM" id="SSF53474">
    <property type="entry name" value="alpha/beta-Hydrolases"/>
    <property type="match status" value="1"/>
</dbReference>
<feature type="region of interest" description="Disordered" evidence="1">
    <location>
        <begin position="293"/>
        <end position="345"/>
    </location>
</feature>